<dbReference type="SMART" id="SM00563">
    <property type="entry name" value="PlsC"/>
    <property type="match status" value="1"/>
</dbReference>
<reference evidence="5" key="1">
    <citation type="journal article" date="2019" name="Int. J. Syst. Evol. Microbiol.">
        <title>The Global Catalogue of Microorganisms (GCM) 10K type strain sequencing project: providing services to taxonomists for standard genome sequencing and annotation.</title>
        <authorList>
            <consortium name="The Broad Institute Genomics Platform"/>
            <consortium name="The Broad Institute Genome Sequencing Center for Infectious Disease"/>
            <person name="Wu L."/>
            <person name="Ma J."/>
        </authorList>
    </citation>
    <scope>NUCLEOTIDE SEQUENCE [LARGE SCALE GENOMIC DNA]</scope>
    <source>
        <strain evidence="5">JCM 16703</strain>
    </source>
</reference>
<proteinExistence type="predicted"/>
<evidence type="ECO:0000313" key="5">
    <source>
        <dbReference type="Proteomes" id="UP001501495"/>
    </source>
</evidence>
<feature type="domain" description="Phospholipid/glycerol acyltransferase" evidence="3">
    <location>
        <begin position="40"/>
        <end position="154"/>
    </location>
</feature>
<dbReference type="Pfam" id="PF01553">
    <property type="entry name" value="Acyltransferase"/>
    <property type="match status" value="1"/>
</dbReference>
<dbReference type="Proteomes" id="UP001501495">
    <property type="component" value="Unassembled WGS sequence"/>
</dbReference>
<dbReference type="PANTHER" id="PTHR10434">
    <property type="entry name" value="1-ACYL-SN-GLYCEROL-3-PHOSPHATE ACYLTRANSFERASE"/>
    <property type="match status" value="1"/>
</dbReference>
<gene>
    <name evidence="4" type="ORF">GCM10022215_28600</name>
</gene>
<protein>
    <submittedName>
        <fullName evidence="4">Lysophospholipid acyltransferase family protein</fullName>
    </submittedName>
</protein>
<evidence type="ECO:0000256" key="1">
    <source>
        <dbReference type="ARBA" id="ARBA00022679"/>
    </source>
</evidence>
<evidence type="ECO:0000256" key="2">
    <source>
        <dbReference type="ARBA" id="ARBA00023315"/>
    </source>
</evidence>
<name>A0ABP7XN91_9ACTN</name>
<accession>A0ABP7XN91</accession>
<keyword evidence="1" id="KW-0808">Transferase</keyword>
<evidence type="ECO:0000259" key="3">
    <source>
        <dbReference type="SMART" id="SM00563"/>
    </source>
</evidence>
<sequence length="266" mass="29100">MAPPERWYHRSIRAGERLFDRLHLDLRIEGARAVPVHGPVVLASTHSSFLDFLFVGQAGLTRGRYVRFLTRHDIWNAPVVRTAMDAMRHVPVDRAAPAAAYLRARRLLREGEAVGIFPEGGVAFSSTVRHLMPGAVALARETGAPIVPVALWGGNRIWAAGPKVEGRLPRPDLTPGRRVDVLVGESFIVAPDADVRATTTHLGHVLTGMLERLQSTEHHRPAPGEHAWWYPAHLGGHAPDPVISATTLEDLPFGAVPPTWGPWPIA</sequence>
<keyword evidence="5" id="KW-1185">Reference proteome</keyword>
<dbReference type="PANTHER" id="PTHR10434:SF55">
    <property type="entry name" value="POSSIBLE ACYLTRANSFERASE"/>
    <property type="match status" value="1"/>
</dbReference>
<dbReference type="GO" id="GO:0016746">
    <property type="term" value="F:acyltransferase activity"/>
    <property type="evidence" value="ECO:0007669"/>
    <property type="project" value="UniProtKB-KW"/>
</dbReference>
<comment type="caution">
    <text evidence="4">The sequence shown here is derived from an EMBL/GenBank/DDBJ whole genome shotgun (WGS) entry which is preliminary data.</text>
</comment>
<evidence type="ECO:0000313" key="4">
    <source>
        <dbReference type="EMBL" id="GAA4122625.1"/>
    </source>
</evidence>
<dbReference type="RefSeq" id="WP_344734129.1">
    <property type="nucleotide sequence ID" value="NZ_BAAAZH010000021.1"/>
</dbReference>
<dbReference type="CDD" id="cd07989">
    <property type="entry name" value="LPLAT_AGPAT-like"/>
    <property type="match status" value="1"/>
</dbReference>
<dbReference type="EMBL" id="BAAAZH010000021">
    <property type="protein sequence ID" value="GAA4122625.1"/>
    <property type="molecule type" value="Genomic_DNA"/>
</dbReference>
<dbReference type="InterPro" id="IPR002123">
    <property type="entry name" value="Plipid/glycerol_acylTrfase"/>
</dbReference>
<dbReference type="SUPFAM" id="SSF69593">
    <property type="entry name" value="Glycerol-3-phosphate (1)-acyltransferase"/>
    <property type="match status" value="1"/>
</dbReference>
<keyword evidence="2 4" id="KW-0012">Acyltransferase</keyword>
<organism evidence="4 5">
    <name type="scientific">Nocardioides fonticola</name>
    <dbReference type="NCBI Taxonomy" id="450363"/>
    <lineage>
        <taxon>Bacteria</taxon>
        <taxon>Bacillati</taxon>
        <taxon>Actinomycetota</taxon>
        <taxon>Actinomycetes</taxon>
        <taxon>Propionibacteriales</taxon>
        <taxon>Nocardioidaceae</taxon>
        <taxon>Nocardioides</taxon>
    </lineage>
</organism>